<evidence type="ECO:0000256" key="1">
    <source>
        <dbReference type="ARBA" id="ARBA00004906"/>
    </source>
</evidence>
<evidence type="ECO:0000313" key="9">
    <source>
        <dbReference type="Proteomes" id="UP000440578"/>
    </source>
</evidence>
<dbReference type="CDD" id="cd00200">
    <property type="entry name" value="WD40"/>
    <property type="match status" value="1"/>
</dbReference>
<accession>A0A6A4VFQ6</accession>
<dbReference type="InterPro" id="IPR020472">
    <property type="entry name" value="WD40_PAC1"/>
</dbReference>
<dbReference type="PROSITE" id="PS00678">
    <property type="entry name" value="WD_REPEATS_1"/>
    <property type="match status" value="1"/>
</dbReference>
<protein>
    <submittedName>
        <fullName evidence="8">Protein lethal(2)denticleless</fullName>
    </submittedName>
</protein>
<dbReference type="GO" id="GO:0007095">
    <property type="term" value="P:mitotic G2 DNA damage checkpoint signaling"/>
    <property type="evidence" value="ECO:0007669"/>
    <property type="project" value="TreeGrafter"/>
</dbReference>
<dbReference type="PANTHER" id="PTHR22852:SF0">
    <property type="entry name" value="DENTICLELESS PROTEIN HOMOLOG"/>
    <property type="match status" value="1"/>
</dbReference>
<keyword evidence="3" id="KW-0677">Repeat</keyword>
<keyword evidence="9" id="KW-1185">Reference proteome</keyword>
<comment type="similarity">
    <text evidence="5">Belongs to the WD repeat cdt2 family.</text>
</comment>
<feature type="repeat" description="WD" evidence="6">
    <location>
        <begin position="75"/>
        <end position="116"/>
    </location>
</feature>
<keyword evidence="4" id="KW-0833">Ubl conjugation pathway</keyword>
<comment type="pathway">
    <text evidence="1">Protein modification; protein ubiquitination.</text>
</comment>
<comment type="caution">
    <text evidence="8">The sequence shown here is derived from an EMBL/GenBank/DDBJ whole genome shotgun (WGS) entry which is preliminary data.</text>
</comment>
<evidence type="ECO:0000256" key="6">
    <source>
        <dbReference type="PROSITE-ProRule" id="PRU00221"/>
    </source>
</evidence>
<keyword evidence="2 6" id="KW-0853">WD repeat</keyword>
<evidence type="ECO:0000256" key="3">
    <source>
        <dbReference type="ARBA" id="ARBA00022737"/>
    </source>
</evidence>
<proteinExistence type="inferred from homology"/>
<dbReference type="InterPro" id="IPR015943">
    <property type="entry name" value="WD40/YVTN_repeat-like_dom_sf"/>
</dbReference>
<dbReference type="EMBL" id="VIIS01001980">
    <property type="protein sequence ID" value="KAF0290110.1"/>
    <property type="molecule type" value="Genomic_DNA"/>
</dbReference>
<dbReference type="Gene3D" id="2.130.10.10">
    <property type="entry name" value="YVTN repeat-like/Quinoprotein amine dehydrogenase"/>
    <property type="match status" value="2"/>
</dbReference>
<evidence type="ECO:0000256" key="4">
    <source>
        <dbReference type="ARBA" id="ARBA00022786"/>
    </source>
</evidence>
<evidence type="ECO:0000313" key="8">
    <source>
        <dbReference type="EMBL" id="KAF0290110.1"/>
    </source>
</evidence>
<dbReference type="EMBL" id="VIIS01001980">
    <property type="protein sequence ID" value="KAF0290108.1"/>
    <property type="molecule type" value="Genomic_DNA"/>
</dbReference>
<evidence type="ECO:0000256" key="2">
    <source>
        <dbReference type="ARBA" id="ARBA00022574"/>
    </source>
</evidence>
<dbReference type="InterPro" id="IPR001680">
    <property type="entry name" value="WD40_rpt"/>
</dbReference>
<name>A0A6A4VFQ6_AMPAM</name>
<dbReference type="OrthoDB" id="2096344at2759"/>
<dbReference type="SMART" id="SM00320">
    <property type="entry name" value="WD40"/>
    <property type="match status" value="6"/>
</dbReference>
<evidence type="ECO:0000256" key="7">
    <source>
        <dbReference type="SAM" id="MobiDB-lite"/>
    </source>
</evidence>
<dbReference type="InterPro" id="IPR019775">
    <property type="entry name" value="WD40_repeat_CS"/>
</dbReference>
<dbReference type="GO" id="GO:0005634">
    <property type="term" value="C:nucleus"/>
    <property type="evidence" value="ECO:0007669"/>
    <property type="project" value="TreeGrafter"/>
</dbReference>
<dbReference type="SUPFAM" id="SSF50978">
    <property type="entry name" value="WD40 repeat-like"/>
    <property type="match status" value="1"/>
</dbReference>
<sequence length="547" mass="58884">MPVPPGPLALLRCRPQDVFSTLEGDEPMASQPDSYCCRFCPRPGSRHVLVSADEDGAIKLWDSRPTAPQRVIHAEAAHTNAIYELDWSHDGRHLLSAAGDRTVKLWDVGEVQLTQLAVFSRHSRTVKTVTFLQEDPCVFASGGRDGAIVVWDVRVTKQVSHEIRPRRLDPDSRLRGTSAARPAESTDTISSLAFRDGTYLMSAASGASAVSVWDLRKLYSIAQRQPPPVYRLDGAEPGRGVVSMTTDREQGQLYVSRINDVIQRYSMTSWTADPAGTFSGAQCGSFFVRCSVSPNGGWLAAGGSDHSARLWSTRTAGPPVGRLGGHTDEVTCVAWSSDSNTLATVSDDQHLRLWRTDPCPGDTDTREDTSVLTMERLEPPACSMCGSCGPSPGATPPLPLYPLCRETGIRWRPAPLRVLYGSPGAAASVRQARRSPRKTPAKVLFSASPAARGAACLTPETGRRRPADQYRSPTADLPNFVLDGRSPHRPLSVAAPPPAAAQLAHLSVAEETGAAEPRGGASGRQTQSSAGQRKETNARVSVPNRCV</sequence>
<dbReference type="Pfam" id="PF00400">
    <property type="entry name" value="WD40"/>
    <property type="match status" value="4"/>
</dbReference>
<feature type="region of interest" description="Disordered" evidence="7">
    <location>
        <begin position="453"/>
        <end position="547"/>
    </location>
</feature>
<dbReference type="InterPro" id="IPR051865">
    <property type="entry name" value="WD-repeat_CDT2_adapter"/>
</dbReference>
<dbReference type="Proteomes" id="UP000440578">
    <property type="component" value="Unassembled WGS sequence"/>
</dbReference>
<organism evidence="8 9">
    <name type="scientific">Amphibalanus amphitrite</name>
    <name type="common">Striped barnacle</name>
    <name type="synonym">Balanus amphitrite</name>
    <dbReference type="NCBI Taxonomy" id="1232801"/>
    <lineage>
        <taxon>Eukaryota</taxon>
        <taxon>Metazoa</taxon>
        <taxon>Ecdysozoa</taxon>
        <taxon>Arthropoda</taxon>
        <taxon>Crustacea</taxon>
        <taxon>Multicrustacea</taxon>
        <taxon>Cirripedia</taxon>
        <taxon>Thoracica</taxon>
        <taxon>Thoracicalcarea</taxon>
        <taxon>Balanomorpha</taxon>
        <taxon>Balanoidea</taxon>
        <taxon>Balanidae</taxon>
        <taxon>Amphibalaninae</taxon>
        <taxon>Amphibalanus</taxon>
    </lineage>
</organism>
<feature type="repeat" description="WD" evidence="6">
    <location>
        <begin position="323"/>
        <end position="354"/>
    </location>
</feature>
<dbReference type="PROSITE" id="PS50294">
    <property type="entry name" value="WD_REPEATS_REGION"/>
    <property type="match status" value="3"/>
</dbReference>
<dbReference type="EMBL" id="VIIS01001980">
    <property type="protein sequence ID" value="KAF0290109.1"/>
    <property type="molecule type" value="Genomic_DNA"/>
</dbReference>
<dbReference type="GO" id="GO:0030674">
    <property type="term" value="F:protein-macromolecule adaptor activity"/>
    <property type="evidence" value="ECO:0007669"/>
    <property type="project" value="TreeGrafter"/>
</dbReference>
<dbReference type="PANTHER" id="PTHR22852">
    <property type="entry name" value="LETHAL 2 DENTICLELESS PROTEIN RETINOIC ACID-REGULATED NUCLEAR MATRIX-ASSOCIATED PROTEIN"/>
    <property type="match status" value="1"/>
</dbReference>
<evidence type="ECO:0000256" key="5">
    <source>
        <dbReference type="ARBA" id="ARBA00038344"/>
    </source>
</evidence>
<reference evidence="8 9" key="1">
    <citation type="submission" date="2019-07" db="EMBL/GenBank/DDBJ databases">
        <title>Draft genome assembly of a fouling barnacle, Amphibalanus amphitrite (Darwin, 1854): The first reference genome for Thecostraca.</title>
        <authorList>
            <person name="Kim W."/>
        </authorList>
    </citation>
    <scope>NUCLEOTIDE SEQUENCE [LARGE SCALE GENOMIC DNA]</scope>
    <source>
        <strain evidence="8">SNU_AA5</strain>
        <tissue evidence="8">Soma without cirri and trophi</tissue>
    </source>
</reference>
<dbReference type="GO" id="GO:0043161">
    <property type="term" value="P:proteasome-mediated ubiquitin-dependent protein catabolic process"/>
    <property type="evidence" value="ECO:0007669"/>
    <property type="project" value="TreeGrafter"/>
</dbReference>
<dbReference type="AlphaFoldDB" id="A0A6A4VFQ6"/>
<dbReference type="InterPro" id="IPR036322">
    <property type="entry name" value="WD40_repeat_dom_sf"/>
</dbReference>
<feature type="repeat" description="WD" evidence="6">
    <location>
        <begin position="119"/>
        <end position="161"/>
    </location>
</feature>
<dbReference type="PRINTS" id="PR00320">
    <property type="entry name" value="GPROTEINBRPT"/>
</dbReference>
<dbReference type="PROSITE" id="PS50082">
    <property type="entry name" value="WD_REPEATS_2"/>
    <property type="match status" value="3"/>
</dbReference>
<gene>
    <name evidence="8" type="primary">l(2)dtl_2</name>
    <name evidence="8" type="ORF">FJT64_011663</name>
</gene>